<dbReference type="AlphaFoldDB" id="K2FT74"/>
<name>K2FT74_9BACT</name>
<sequence length="132" mass="15961">MWIRGAALKRAFTSHNLLWLSNNSWVANFWISLISGSLNMKKYTWTSYVWIGNSIFPWENIDPFKFYTIEWTFYVDNTRPSNLTLKWNWINISSKSTQNLNYLDNRYLIIWSNADNLNQWNDIIDYVKIYKN</sequence>
<organism evidence="1">
    <name type="scientific">uncultured bacterium</name>
    <name type="common">gcode 4</name>
    <dbReference type="NCBI Taxonomy" id="1234023"/>
    <lineage>
        <taxon>Bacteria</taxon>
        <taxon>environmental samples</taxon>
    </lineage>
</organism>
<evidence type="ECO:0000313" key="1">
    <source>
        <dbReference type="EMBL" id="EKE26078.1"/>
    </source>
</evidence>
<proteinExistence type="predicted"/>
<reference evidence="1" key="1">
    <citation type="journal article" date="2012" name="Science">
        <title>Fermentation, hydrogen, and sulfur metabolism in multiple uncultivated bacterial phyla.</title>
        <authorList>
            <person name="Wrighton K.C."/>
            <person name="Thomas B.C."/>
            <person name="Sharon I."/>
            <person name="Miller C.S."/>
            <person name="Castelle C.J."/>
            <person name="VerBerkmoes N.C."/>
            <person name="Wilkins M.J."/>
            <person name="Hettich R.L."/>
            <person name="Lipton M.S."/>
            <person name="Williams K.H."/>
            <person name="Long P.E."/>
            <person name="Banfield J.F."/>
        </authorList>
    </citation>
    <scope>NUCLEOTIDE SEQUENCE [LARGE SCALE GENOMIC DNA]</scope>
</reference>
<comment type="caution">
    <text evidence="1">The sequence shown here is derived from an EMBL/GenBank/DDBJ whole genome shotgun (WGS) entry which is preliminary data.</text>
</comment>
<protein>
    <submittedName>
        <fullName evidence="1">Uncharacterized protein</fullName>
    </submittedName>
</protein>
<gene>
    <name evidence="1" type="ORF">ACD_4C00444G0001</name>
</gene>
<dbReference type="EMBL" id="AMFJ01000960">
    <property type="protein sequence ID" value="EKE26078.1"/>
    <property type="molecule type" value="Genomic_DNA"/>
</dbReference>
<accession>K2FT74</accession>